<comment type="caution">
    <text evidence="1">The sequence shown here is derived from an EMBL/GenBank/DDBJ whole genome shotgun (WGS) entry which is preliminary data.</text>
</comment>
<keyword evidence="2" id="KW-1185">Reference proteome</keyword>
<organism evidence="1 2">
    <name type="scientific">Penicillium cinerascens</name>
    <dbReference type="NCBI Taxonomy" id="70096"/>
    <lineage>
        <taxon>Eukaryota</taxon>
        <taxon>Fungi</taxon>
        <taxon>Dikarya</taxon>
        <taxon>Ascomycota</taxon>
        <taxon>Pezizomycotina</taxon>
        <taxon>Eurotiomycetes</taxon>
        <taxon>Eurotiomycetidae</taxon>
        <taxon>Eurotiales</taxon>
        <taxon>Aspergillaceae</taxon>
        <taxon>Penicillium</taxon>
    </lineage>
</organism>
<name>A0A9W9TAB9_9EURO</name>
<dbReference type="RefSeq" id="XP_058311024.1">
    <property type="nucleotide sequence ID" value="XM_058448680.1"/>
</dbReference>
<dbReference type="Proteomes" id="UP001150904">
    <property type="component" value="Unassembled WGS sequence"/>
</dbReference>
<reference evidence="1" key="1">
    <citation type="submission" date="2022-12" db="EMBL/GenBank/DDBJ databases">
        <authorList>
            <person name="Petersen C."/>
        </authorList>
    </citation>
    <scope>NUCLEOTIDE SEQUENCE</scope>
    <source>
        <strain evidence="1">IBT 15544</strain>
    </source>
</reference>
<evidence type="ECO:0000313" key="1">
    <source>
        <dbReference type="EMBL" id="KAJ5215211.1"/>
    </source>
</evidence>
<sequence>MTTRKSSMPSSRGPRTFINVHSASLIKFAARGMNHEQADTSNGDFEAGMAFYRQHNFLEEARPEVKTQTAYY</sequence>
<reference evidence="1" key="2">
    <citation type="journal article" date="2023" name="IMA Fungus">
        <title>Comparative genomic study of the Penicillium genus elucidates a diverse pangenome and 15 lateral gene transfer events.</title>
        <authorList>
            <person name="Petersen C."/>
            <person name="Sorensen T."/>
            <person name="Nielsen M.R."/>
            <person name="Sondergaard T.E."/>
            <person name="Sorensen J.L."/>
            <person name="Fitzpatrick D.A."/>
            <person name="Frisvad J.C."/>
            <person name="Nielsen K.L."/>
        </authorList>
    </citation>
    <scope>NUCLEOTIDE SEQUENCE</scope>
    <source>
        <strain evidence="1">IBT 15544</strain>
    </source>
</reference>
<accession>A0A9W9TAB9</accession>
<evidence type="ECO:0000313" key="2">
    <source>
        <dbReference type="Proteomes" id="UP001150904"/>
    </source>
</evidence>
<proteinExistence type="predicted"/>
<dbReference type="EMBL" id="JAPQKR010000005">
    <property type="protein sequence ID" value="KAJ5215211.1"/>
    <property type="molecule type" value="Genomic_DNA"/>
</dbReference>
<dbReference type="GeneID" id="83175981"/>
<gene>
    <name evidence="1" type="ORF">N7498_001618</name>
</gene>
<protein>
    <submittedName>
        <fullName evidence="1">Uncharacterized protein</fullName>
    </submittedName>
</protein>
<dbReference type="AlphaFoldDB" id="A0A9W9TAB9"/>